<evidence type="ECO:0000256" key="4">
    <source>
        <dbReference type="SAM" id="MobiDB-lite"/>
    </source>
</evidence>
<accession>A0A4E0R237</accession>
<dbReference type="AlphaFoldDB" id="A0A4E0R237"/>
<dbReference type="GO" id="GO:0031119">
    <property type="term" value="P:tRNA pseudouridine synthesis"/>
    <property type="evidence" value="ECO:0007669"/>
    <property type="project" value="TreeGrafter"/>
</dbReference>
<comment type="caution">
    <text evidence="6">The sequence shown here is derived from an EMBL/GenBank/DDBJ whole genome shotgun (WGS) entry which is preliminary data.</text>
</comment>
<sequence length="443" mass="49962">MFLDTVDFADQSCFDFRDSLFWPRPAETLTRKFIGNNQARKQGQRKPTESNAVPTICQESELRDPAFLRSNNIDPTLCDPGALSMVISTVLSDPQTHAECIDFLGRAKRSGNELVRRLASDLLNLSRTKQLKNERNEHRTTDQSTLFEFGRDRMTNLIKQLWQQTPSSWLACLGFGRPFIVRVENFESFLPDLIRSLSEGGHKPQDSNGSSEKPPIDLLRLASMINARGGGKVMVRDLQMISAENAKKVIKYVKKSKFKRCRALCWCPLGGLTTELIQQLHQQCSTLSRIPQPANGATLVWPPEPVSDNSSSYARIRFGPISVDQCTPICRLHRQPFSCRSTKIQSFELASFEAAMAIPDMDLEDYKSWLKIYPPNELFILHIHCAAGTYVKEFVHGDLGRSVPNLSSLIGRQLDLLALDVCAIDLDWPPRLPDPNPMQKTLS</sequence>
<protein>
    <recommendedName>
        <fullName evidence="1">tRNA pseudouridine(55) synthase</fullName>
        <ecNumber evidence="1">5.4.99.25</ecNumber>
    </recommendedName>
</protein>
<dbReference type="GO" id="GO:0160148">
    <property type="term" value="F:tRNA pseudouridine(55) synthase activity"/>
    <property type="evidence" value="ECO:0007669"/>
    <property type="project" value="UniProtKB-EC"/>
</dbReference>
<evidence type="ECO:0000313" key="6">
    <source>
        <dbReference type="EMBL" id="THD22169.1"/>
    </source>
</evidence>
<dbReference type="InterPro" id="IPR048741">
    <property type="entry name" value="Pus10-like_C"/>
</dbReference>
<evidence type="ECO:0000259" key="5">
    <source>
        <dbReference type="Pfam" id="PF21238"/>
    </source>
</evidence>
<dbReference type="Proteomes" id="UP000230066">
    <property type="component" value="Unassembled WGS sequence"/>
</dbReference>
<dbReference type="InterPro" id="IPR039894">
    <property type="entry name" value="Pus10-like"/>
</dbReference>
<dbReference type="Gene3D" id="3.30.70.3190">
    <property type="match status" value="1"/>
</dbReference>
<keyword evidence="7" id="KW-1185">Reference proteome</keyword>
<dbReference type="Pfam" id="PF21238">
    <property type="entry name" value="Pus10_C"/>
    <property type="match status" value="1"/>
</dbReference>
<keyword evidence="3" id="KW-0413">Isomerase</keyword>
<feature type="domain" description="Pus10-like C-terminal" evidence="5">
    <location>
        <begin position="300"/>
        <end position="425"/>
    </location>
</feature>
<evidence type="ECO:0000256" key="3">
    <source>
        <dbReference type="ARBA" id="ARBA00023235"/>
    </source>
</evidence>
<keyword evidence="2" id="KW-0819">tRNA processing</keyword>
<name>A0A4E0R237_FASHE</name>
<feature type="region of interest" description="Disordered" evidence="4">
    <location>
        <begin position="34"/>
        <end position="53"/>
    </location>
</feature>
<dbReference type="EC" id="5.4.99.25" evidence="1"/>
<gene>
    <name evidence="6" type="ORF">D915_006928</name>
</gene>
<evidence type="ECO:0000313" key="7">
    <source>
        <dbReference type="Proteomes" id="UP000230066"/>
    </source>
</evidence>
<proteinExistence type="predicted"/>
<evidence type="ECO:0000256" key="2">
    <source>
        <dbReference type="ARBA" id="ARBA00022694"/>
    </source>
</evidence>
<dbReference type="EMBL" id="JXXN02002947">
    <property type="protein sequence ID" value="THD22169.1"/>
    <property type="molecule type" value="Genomic_DNA"/>
</dbReference>
<dbReference type="PANTHER" id="PTHR21568">
    <property type="entry name" value="TRNA PSEUDOURIDINE SYNTHASE PUS10"/>
    <property type="match status" value="1"/>
</dbReference>
<dbReference type="PANTHER" id="PTHR21568:SF0">
    <property type="entry name" value="TRNA PSEUDOURIDINE SYNTHASE PUS10"/>
    <property type="match status" value="1"/>
</dbReference>
<evidence type="ECO:0000256" key="1">
    <source>
        <dbReference type="ARBA" id="ARBA00012787"/>
    </source>
</evidence>
<reference evidence="6" key="1">
    <citation type="submission" date="2019-03" db="EMBL/GenBank/DDBJ databases">
        <title>Improved annotation for the trematode Fasciola hepatica.</title>
        <authorList>
            <person name="Choi Y.-J."/>
            <person name="Martin J."/>
            <person name="Mitreva M."/>
        </authorList>
    </citation>
    <scope>NUCLEOTIDE SEQUENCE [LARGE SCALE GENOMIC DNA]</scope>
</reference>
<organism evidence="6 7">
    <name type="scientific">Fasciola hepatica</name>
    <name type="common">Liver fluke</name>
    <dbReference type="NCBI Taxonomy" id="6192"/>
    <lineage>
        <taxon>Eukaryota</taxon>
        <taxon>Metazoa</taxon>
        <taxon>Spiralia</taxon>
        <taxon>Lophotrochozoa</taxon>
        <taxon>Platyhelminthes</taxon>
        <taxon>Trematoda</taxon>
        <taxon>Digenea</taxon>
        <taxon>Plagiorchiida</taxon>
        <taxon>Echinostomata</taxon>
        <taxon>Echinostomatoidea</taxon>
        <taxon>Fasciolidae</taxon>
        <taxon>Fasciola</taxon>
    </lineage>
</organism>